<organism evidence="9 10">
    <name type="scientific">candidate division TA06 bacterium DG_26</name>
    <dbReference type="NCBI Taxonomy" id="1703771"/>
    <lineage>
        <taxon>Bacteria</taxon>
        <taxon>Bacteria division TA06</taxon>
    </lineage>
</organism>
<feature type="transmembrane region" description="Helical" evidence="7">
    <location>
        <begin position="57"/>
        <end position="81"/>
    </location>
</feature>
<evidence type="ECO:0000259" key="8">
    <source>
        <dbReference type="PROSITE" id="PS51202"/>
    </source>
</evidence>
<keyword evidence="3 7" id="KW-0812">Transmembrane</keyword>
<dbReference type="SUPFAM" id="SSF116726">
    <property type="entry name" value="TrkA C-terminal domain-like"/>
    <property type="match status" value="2"/>
</dbReference>
<protein>
    <recommendedName>
        <fullName evidence="8">RCK C-terminal domain-containing protein</fullName>
    </recommendedName>
</protein>
<evidence type="ECO:0000256" key="1">
    <source>
        <dbReference type="ARBA" id="ARBA00004141"/>
    </source>
</evidence>
<dbReference type="EMBL" id="LIZT01000053">
    <property type="protein sequence ID" value="KPJ49551.1"/>
    <property type="molecule type" value="Genomic_DNA"/>
</dbReference>
<evidence type="ECO:0000256" key="5">
    <source>
        <dbReference type="ARBA" id="ARBA00022989"/>
    </source>
</evidence>
<dbReference type="Pfam" id="PF03600">
    <property type="entry name" value="CitMHS"/>
    <property type="match status" value="1"/>
</dbReference>
<dbReference type="InterPro" id="IPR004680">
    <property type="entry name" value="Cit_transptr-like_dom"/>
</dbReference>
<reference evidence="9 10" key="1">
    <citation type="journal article" date="2015" name="Microbiome">
        <title>Genomic resolution of linkages in carbon, nitrogen, and sulfur cycling among widespread estuary sediment bacteria.</title>
        <authorList>
            <person name="Baker B.J."/>
            <person name="Lazar C.S."/>
            <person name="Teske A.P."/>
            <person name="Dick G.J."/>
        </authorList>
    </citation>
    <scope>NUCLEOTIDE SEQUENCE [LARGE SCALE GENOMIC DNA]</scope>
    <source>
        <strain evidence="9">DG_26</strain>
    </source>
</reference>
<dbReference type="PANTHER" id="PTHR43652:SF2">
    <property type="entry name" value="BASIC AMINO ACID ANTIPORTER YFCC-RELATED"/>
    <property type="match status" value="1"/>
</dbReference>
<keyword evidence="5 7" id="KW-1133">Transmembrane helix</keyword>
<feature type="domain" description="RCK C-terminal" evidence="8">
    <location>
        <begin position="209"/>
        <end position="291"/>
    </location>
</feature>
<feature type="transmembrane region" description="Helical" evidence="7">
    <location>
        <begin position="476"/>
        <end position="496"/>
    </location>
</feature>
<feature type="transmembrane region" description="Helical" evidence="7">
    <location>
        <begin position="93"/>
        <end position="125"/>
    </location>
</feature>
<accession>A0A0S7WHH7</accession>
<feature type="transmembrane region" description="Helical" evidence="7">
    <location>
        <begin position="183"/>
        <end position="202"/>
    </location>
</feature>
<dbReference type="AlphaFoldDB" id="A0A0S7WHH7"/>
<dbReference type="GO" id="GO:0005886">
    <property type="term" value="C:plasma membrane"/>
    <property type="evidence" value="ECO:0007669"/>
    <property type="project" value="TreeGrafter"/>
</dbReference>
<sequence length="591" mass="64301">MPGIDAILVLIVVGAAMVVFVTEKLRIDVTAMCILLALVGLRLISEDQVLYGFASPATATVAAMFVLSAGLVRTGLVQWLVRRMDILAGKTEARLLLTLCIFVAFLSAFVVNTATIAVFIPAAIVLANSRRIPPSRVLMPLSFASQFGGVCTLIGTSTNILVNAIAISAGMAAFGLFEFAPLGLMMVAAGTVYLLVVAPWLLPRRKMGERRVDEYRLADYLTELRVPKDSKLIGKTWNEVKPHEKDLRLIKLLRRKKATWRASETKFRKEDVLLLHGKADSLMELKDTLGLETVADAEMTDRELSSDEVRLVEALVPFRSRLAGRTLRHFDFSRRYGCFVLAVQRRGRILRDRLVDIHLESGDTLLLQGSDEEIARLMKSSDLIVTNELTDLHVRKDRAVTALSLVILVVALAAFNVVPILIAAVIGAIGMVLGGCLTIEEAYHAIDWKVVFLLGGILPLGLALQQSGAASWLTTSVLNPLTSLGPLAVLASLYLITAVLTETMSNNAAAILLAPIALSLASSMNVSPRPFLVAITFAASTSFATPVGYQTNTMVYAPGGYRFLDYLRVGGPLNLIFWIVATFAIPLIWPF</sequence>
<dbReference type="Gene3D" id="3.30.70.1450">
    <property type="entry name" value="Regulator of K+ conductance, C-terminal domain"/>
    <property type="match status" value="2"/>
</dbReference>
<dbReference type="PROSITE" id="PS01271">
    <property type="entry name" value="NA_SULFATE"/>
    <property type="match status" value="1"/>
</dbReference>
<name>A0A0S7WHH7_UNCT6</name>
<dbReference type="PANTHER" id="PTHR43652">
    <property type="entry name" value="BASIC AMINO ACID ANTIPORTER YFCC-RELATED"/>
    <property type="match status" value="1"/>
</dbReference>
<evidence type="ECO:0000256" key="7">
    <source>
        <dbReference type="SAM" id="Phobius"/>
    </source>
</evidence>
<feature type="transmembrane region" description="Helical" evidence="7">
    <location>
        <begin position="445"/>
        <end position="464"/>
    </location>
</feature>
<feature type="transmembrane region" description="Helical" evidence="7">
    <location>
        <begin position="6"/>
        <end position="22"/>
    </location>
</feature>
<feature type="transmembrane region" description="Helical" evidence="7">
    <location>
        <begin position="508"/>
        <end position="524"/>
    </location>
</feature>
<dbReference type="InterPro" id="IPR006037">
    <property type="entry name" value="RCK_C"/>
</dbReference>
<comment type="subcellular location">
    <subcellularLocation>
        <location evidence="1">Membrane</location>
        <topology evidence="1">Multi-pass membrane protein</topology>
    </subcellularLocation>
</comment>
<keyword evidence="2" id="KW-0813">Transport</keyword>
<evidence type="ECO:0000256" key="3">
    <source>
        <dbReference type="ARBA" id="ARBA00022692"/>
    </source>
</evidence>
<feature type="transmembrane region" description="Helical" evidence="7">
    <location>
        <begin position="569"/>
        <end position="589"/>
    </location>
</feature>
<gene>
    <name evidence="9" type="ORF">AMJ40_05260</name>
</gene>
<dbReference type="GO" id="GO:0008324">
    <property type="term" value="F:monoatomic cation transmembrane transporter activity"/>
    <property type="evidence" value="ECO:0007669"/>
    <property type="project" value="InterPro"/>
</dbReference>
<keyword evidence="6 7" id="KW-0472">Membrane</keyword>
<dbReference type="PATRIC" id="fig|1703771.3.peg.248"/>
<evidence type="ECO:0000256" key="6">
    <source>
        <dbReference type="ARBA" id="ARBA00023136"/>
    </source>
</evidence>
<comment type="caution">
    <text evidence="9">The sequence shown here is derived from an EMBL/GenBank/DDBJ whole genome shotgun (WGS) entry which is preliminary data.</text>
</comment>
<dbReference type="Proteomes" id="UP000051124">
    <property type="component" value="Unassembled WGS sequence"/>
</dbReference>
<proteinExistence type="predicted"/>
<feature type="domain" description="RCK C-terminal" evidence="8">
    <location>
        <begin position="299"/>
        <end position="383"/>
    </location>
</feature>
<feature type="transmembrane region" description="Helical" evidence="7">
    <location>
        <begin position="531"/>
        <end position="549"/>
    </location>
</feature>
<evidence type="ECO:0000313" key="9">
    <source>
        <dbReference type="EMBL" id="KPJ49551.1"/>
    </source>
</evidence>
<dbReference type="Pfam" id="PF02080">
    <property type="entry name" value="TrkA_C"/>
    <property type="match status" value="2"/>
</dbReference>
<keyword evidence="4" id="KW-0677">Repeat</keyword>
<evidence type="ECO:0000256" key="2">
    <source>
        <dbReference type="ARBA" id="ARBA00022448"/>
    </source>
</evidence>
<dbReference type="InterPro" id="IPR036721">
    <property type="entry name" value="RCK_C_sf"/>
</dbReference>
<dbReference type="InterPro" id="IPR031312">
    <property type="entry name" value="Na/sul_symport_CS"/>
</dbReference>
<evidence type="ECO:0000313" key="10">
    <source>
        <dbReference type="Proteomes" id="UP000051124"/>
    </source>
</evidence>
<feature type="transmembrane region" description="Helical" evidence="7">
    <location>
        <begin position="405"/>
        <end position="433"/>
    </location>
</feature>
<dbReference type="PROSITE" id="PS51202">
    <property type="entry name" value="RCK_C"/>
    <property type="match status" value="2"/>
</dbReference>
<dbReference type="GO" id="GO:0006813">
    <property type="term" value="P:potassium ion transport"/>
    <property type="evidence" value="ECO:0007669"/>
    <property type="project" value="InterPro"/>
</dbReference>
<dbReference type="InterPro" id="IPR051679">
    <property type="entry name" value="DASS-Related_Transporters"/>
</dbReference>
<evidence type="ECO:0000256" key="4">
    <source>
        <dbReference type="ARBA" id="ARBA00022737"/>
    </source>
</evidence>